<dbReference type="EMBL" id="MU267620">
    <property type="protein sequence ID" value="KAH7914009.1"/>
    <property type="molecule type" value="Genomic_DNA"/>
</dbReference>
<evidence type="ECO:0000313" key="1">
    <source>
        <dbReference type="EMBL" id="KAH7914009.1"/>
    </source>
</evidence>
<keyword evidence="2" id="KW-1185">Reference proteome</keyword>
<sequence>MDGNLAATYTLVYTFLKNRSHTKAADALKKAAKDVVILKDDIDSSSPPLNDIIEEWKAFKNPKMTTSDSSSSSDDSSDDSDSSGSSEDESDSGESSSHDETPKVAKPILSKVVPIERDTSVTLSSGMDNIVNIGI</sequence>
<comment type="caution">
    <text evidence="1">The sequence shown here is derived from an EMBL/GenBank/DDBJ whole genome shotgun (WGS) entry which is preliminary data.</text>
</comment>
<evidence type="ECO:0000313" key="2">
    <source>
        <dbReference type="Proteomes" id="UP000790377"/>
    </source>
</evidence>
<gene>
    <name evidence="1" type="ORF">BJ138DRAFT_503853</name>
</gene>
<reference evidence="1" key="1">
    <citation type="journal article" date="2021" name="New Phytol.">
        <title>Evolutionary innovations through gain and loss of genes in the ectomycorrhizal Boletales.</title>
        <authorList>
            <person name="Wu G."/>
            <person name="Miyauchi S."/>
            <person name="Morin E."/>
            <person name="Kuo A."/>
            <person name="Drula E."/>
            <person name="Varga T."/>
            <person name="Kohler A."/>
            <person name="Feng B."/>
            <person name="Cao Y."/>
            <person name="Lipzen A."/>
            <person name="Daum C."/>
            <person name="Hundley H."/>
            <person name="Pangilinan J."/>
            <person name="Johnson J."/>
            <person name="Barry K."/>
            <person name="LaButti K."/>
            <person name="Ng V."/>
            <person name="Ahrendt S."/>
            <person name="Min B."/>
            <person name="Choi I.G."/>
            <person name="Park H."/>
            <person name="Plett J.M."/>
            <person name="Magnuson J."/>
            <person name="Spatafora J.W."/>
            <person name="Nagy L.G."/>
            <person name="Henrissat B."/>
            <person name="Grigoriev I.V."/>
            <person name="Yang Z.L."/>
            <person name="Xu J."/>
            <person name="Martin F.M."/>
        </authorList>
    </citation>
    <scope>NUCLEOTIDE SEQUENCE</scope>
    <source>
        <strain evidence="1">ATCC 28755</strain>
    </source>
</reference>
<accession>A0ACB8ALG3</accession>
<name>A0ACB8ALG3_9AGAM</name>
<proteinExistence type="predicted"/>
<protein>
    <submittedName>
        <fullName evidence="1">Uncharacterized protein</fullName>
    </submittedName>
</protein>
<organism evidence="1 2">
    <name type="scientific">Hygrophoropsis aurantiaca</name>
    <dbReference type="NCBI Taxonomy" id="72124"/>
    <lineage>
        <taxon>Eukaryota</taxon>
        <taxon>Fungi</taxon>
        <taxon>Dikarya</taxon>
        <taxon>Basidiomycota</taxon>
        <taxon>Agaricomycotina</taxon>
        <taxon>Agaricomycetes</taxon>
        <taxon>Agaricomycetidae</taxon>
        <taxon>Boletales</taxon>
        <taxon>Coniophorineae</taxon>
        <taxon>Hygrophoropsidaceae</taxon>
        <taxon>Hygrophoropsis</taxon>
    </lineage>
</organism>
<dbReference type="Proteomes" id="UP000790377">
    <property type="component" value="Unassembled WGS sequence"/>
</dbReference>